<dbReference type="GeneID" id="65115652"/>
<gene>
    <name evidence="2" type="primary">6</name>
    <name evidence="2" type="ORF">SEA_MARIETTA_6</name>
</gene>
<reference evidence="2 3" key="1">
    <citation type="submission" date="2018-07" db="EMBL/GenBank/DDBJ databases">
        <authorList>
            <person name="Burke E.M."/>
            <person name="Good S."/>
            <person name="Jeffords E.T."/>
            <person name="Pearson M."/>
            <person name="Sohlstrom A."/>
            <person name="Westholm D.E."/>
            <person name="Butela K.A."/>
            <person name="Garlena R.A."/>
            <person name="Russell D.A."/>
            <person name="Pope W.H."/>
            <person name="Jacobs-Sera D."/>
            <person name="Hatfull G.F."/>
        </authorList>
    </citation>
    <scope>NUCLEOTIDE SEQUENCE [LARGE SCALE GENOMIC DNA]</scope>
</reference>
<evidence type="ECO:0000313" key="2">
    <source>
        <dbReference type="EMBL" id="AXQ61326.1"/>
    </source>
</evidence>
<protein>
    <submittedName>
        <fullName evidence="2">Uncharacterized protein</fullName>
    </submittedName>
</protein>
<proteinExistence type="predicted"/>
<sequence length="175" mass="20177">MSDAPKFDHDAELEHQRQRHEEEMDQLDHLDKPVRGIEQFKTATERYLETVTTGEQWGFGQPDPEPSDAPSAHDLVIGDMARRKEFGLAKYGTPLQHDNGRDHLVDAYEEVLDLAVYLRNEIEARHERGLPIIDPKNPDHCEFVAAMLCQPDIPDDPTNPTAWFRQARQLRERGE</sequence>
<organism evidence="2 3">
    <name type="scientific">Gordonia phage Marietta</name>
    <dbReference type="NCBI Taxonomy" id="2301558"/>
    <lineage>
        <taxon>Viruses</taxon>
        <taxon>Duplodnaviria</taxon>
        <taxon>Heunggongvirae</taxon>
        <taxon>Uroviricota</taxon>
        <taxon>Caudoviricetes</taxon>
        <taxon>Zierdtviridae</taxon>
        <taxon>Emilbogenvirinae</taxon>
        <taxon>Sukkupivirus</taxon>
        <taxon>Sukkupivirus marietta</taxon>
    </lineage>
</organism>
<feature type="region of interest" description="Disordered" evidence="1">
    <location>
        <begin position="1"/>
        <end position="34"/>
    </location>
</feature>
<dbReference type="Proteomes" id="UP000263654">
    <property type="component" value="Segment"/>
</dbReference>
<dbReference type="RefSeq" id="YP_010097983.1">
    <property type="nucleotide sequence ID" value="NC_055763.1"/>
</dbReference>
<evidence type="ECO:0000256" key="1">
    <source>
        <dbReference type="SAM" id="MobiDB-lite"/>
    </source>
</evidence>
<accession>A0A385DPM3</accession>
<keyword evidence="3" id="KW-1185">Reference proteome</keyword>
<dbReference type="KEGG" id="vg:65115652"/>
<evidence type="ECO:0000313" key="3">
    <source>
        <dbReference type="Proteomes" id="UP000263654"/>
    </source>
</evidence>
<name>A0A385DPM3_9CAUD</name>
<dbReference type="EMBL" id="MH669007">
    <property type="protein sequence ID" value="AXQ61326.1"/>
    <property type="molecule type" value="Genomic_DNA"/>
</dbReference>